<dbReference type="EMBL" id="LCDF01000013">
    <property type="protein sequence ID" value="KKS47812.1"/>
    <property type="molecule type" value="Genomic_DNA"/>
</dbReference>
<feature type="transmembrane region" description="Helical" evidence="1">
    <location>
        <begin position="34"/>
        <end position="64"/>
    </location>
</feature>
<name>A0A0G0ZGG5_9BACT</name>
<evidence type="ECO:0000256" key="1">
    <source>
        <dbReference type="SAM" id="Phobius"/>
    </source>
</evidence>
<evidence type="ECO:0000259" key="2">
    <source>
        <dbReference type="Pfam" id="PF03703"/>
    </source>
</evidence>
<organism evidence="3 4">
    <name type="scientific">Candidatus Giovannonibacteria bacterium GW2011_GWF2_42_19</name>
    <dbReference type="NCBI Taxonomy" id="1618659"/>
    <lineage>
        <taxon>Bacteria</taxon>
        <taxon>Candidatus Giovannoniibacteriota</taxon>
    </lineage>
</organism>
<dbReference type="InterPro" id="IPR005182">
    <property type="entry name" value="YdbS-like_PH"/>
</dbReference>
<keyword evidence="1" id="KW-0472">Membrane</keyword>
<comment type="caution">
    <text evidence="3">The sequence shown here is derived from an EMBL/GenBank/DDBJ whole genome shotgun (WGS) entry which is preliminary data.</text>
</comment>
<dbReference type="Proteomes" id="UP000034036">
    <property type="component" value="Unassembled WGS sequence"/>
</dbReference>
<evidence type="ECO:0000313" key="3">
    <source>
        <dbReference type="EMBL" id="KKS47812.1"/>
    </source>
</evidence>
<dbReference type="STRING" id="1618659.UV11_C0013G0036"/>
<proteinExistence type="predicted"/>
<gene>
    <name evidence="3" type="ORF">UV11_C0013G0036</name>
</gene>
<accession>A0A0G0ZGG5</accession>
<feature type="domain" description="YdbS-like PH" evidence="2">
    <location>
        <begin position="98"/>
        <end position="164"/>
    </location>
</feature>
<dbReference type="PANTHER" id="PTHR37938:SF1">
    <property type="entry name" value="BLL0215 PROTEIN"/>
    <property type="match status" value="1"/>
</dbReference>
<dbReference type="AlphaFoldDB" id="A0A0G0ZGG5"/>
<sequence>MSLRKGFVIHGIILIKMLNLDPDEKIQLVMHHHWIFIVGEAVLTFFLASLPFIAGPFFLLFVNITATPSLFIFFSSIWLLIVALIGFGLWMDYYLDALVITDRRILNVEQTGIFKHSVQEFRIEKVQDVTIEAPNFLATFLNYGNITLSTAGEMTFSIKEVPNPHLARDVILKNAKNIGGNPQSL</sequence>
<dbReference type="Pfam" id="PF03703">
    <property type="entry name" value="bPH_2"/>
    <property type="match status" value="1"/>
</dbReference>
<dbReference type="PANTHER" id="PTHR37938">
    <property type="entry name" value="BLL0215 PROTEIN"/>
    <property type="match status" value="1"/>
</dbReference>
<evidence type="ECO:0000313" key="4">
    <source>
        <dbReference type="Proteomes" id="UP000034036"/>
    </source>
</evidence>
<protein>
    <recommendedName>
        <fullName evidence="2">YdbS-like PH domain-containing protein</fullName>
    </recommendedName>
</protein>
<keyword evidence="1" id="KW-0812">Transmembrane</keyword>
<keyword evidence="1" id="KW-1133">Transmembrane helix</keyword>
<feature type="transmembrane region" description="Helical" evidence="1">
    <location>
        <begin position="70"/>
        <end position="95"/>
    </location>
</feature>
<reference evidence="3 4" key="1">
    <citation type="journal article" date="2015" name="Nature">
        <title>rRNA introns, odd ribosomes, and small enigmatic genomes across a large radiation of phyla.</title>
        <authorList>
            <person name="Brown C.T."/>
            <person name="Hug L.A."/>
            <person name="Thomas B.C."/>
            <person name="Sharon I."/>
            <person name="Castelle C.J."/>
            <person name="Singh A."/>
            <person name="Wilkins M.J."/>
            <person name="Williams K.H."/>
            <person name="Banfield J.F."/>
        </authorList>
    </citation>
    <scope>NUCLEOTIDE SEQUENCE [LARGE SCALE GENOMIC DNA]</scope>
</reference>